<reference evidence="2" key="1">
    <citation type="submission" date="2018-05" db="EMBL/GenBank/DDBJ databases">
        <authorList>
            <person name="Lanie J.A."/>
            <person name="Ng W.-L."/>
            <person name="Kazmierczak K.M."/>
            <person name="Andrzejewski T.M."/>
            <person name="Davidsen T.M."/>
            <person name="Wayne K.J."/>
            <person name="Tettelin H."/>
            <person name="Glass J.I."/>
            <person name="Rusch D."/>
            <person name="Podicherti R."/>
            <person name="Tsui H.-C.T."/>
            <person name="Winkler M.E."/>
        </authorList>
    </citation>
    <scope>NUCLEOTIDE SEQUENCE</scope>
</reference>
<organism evidence="2">
    <name type="scientific">marine metagenome</name>
    <dbReference type="NCBI Taxonomy" id="408172"/>
    <lineage>
        <taxon>unclassified sequences</taxon>
        <taxon>metagenomes</taxon>
        <taxon>ecological metagenomes</taxon>
    </lineage>
</organism>
<sequence length="473" mass="53378">MHYIFLLLLLIMSAGCVTTGSTIGTIPEVEAVIQPVSNSPKPPNWVLGREHQKFAHAQYLVGVGFSNKNTVSASESARAELAKNIRFKLASVMKDYNSNDGSFIESFVKTETDILLEGVQIKDGWYDPVKKVFYSFAVVKRKDVLATIQDQIDTVMANSQLTMTQADSFYDDNEILKSLVYYYDGYNESSKLLPLLRTYKTVNLFPEVPVVSADVPSAINFKKKVQTIIGNIEVEKITDNTDIRGKDISFVVKITYNGHALQNVPIKFHGNSYNFVSRVLSDAKGVCEVKTNSAILLDENNFAIVKAEIDLFALSKRFNYKLKKDLFGRLETLDVTFKKFKEHKFQFSLDNALTWNGFWTTKSAFEIGETVVFFVESDVAGYLVIETRKHQNEVSSKIFPNHMMRDNYIAQNKVYNIGGAGYEFKFVVKAPVGREFVKATLYKDEDLTHIVSESTITYNIVTTILPPYIKKGG</sequence>
<feature type="domain" description="DUF4384" evidence="1">
    <location>
        <begin position="365"/>
        <end position="439"/>
    </location>
</feature>
<evidence type="ECO:0000313" key="2">
    <source>
        <dbReference type="EMBL" id="SVA62216.1"/>
    </source>
</evidence>
<name>A0A381XBU7_9ZZZZ</name>
<gene>
    <name evidence="2" type="ORF">METZ01_LOCUS115070</name>
</gene>
<dbReference type="EMBL" id="UINC01014613">
    <property type="protein sequence ID" value="SVA62216.1"/>
    <property type="molecule type" value="Genomic_DNA"/>
</dbReference>
<accession>A0A381XBU7</accession>
<evidence type="ECO:0000259" key="1">
    <source>
        <dbReference type="Pfam" id="PF14326"/>
    </source>
</evidence>
<dbReference type="Pfam" id="PF14326">
    <property type="entry name" value="DUF4384"/>
    <property type="match status" value="1"/>
</dbReference>
<dbReference type="AlphaFoldDB" id="A0A381XBU7"/>
<protein>
    <recommendedName>
        <fullName evidence="1">DUF4384 domain-containing protein</fullName>
    </recommendedName>
</protein>
<dbReference type="InterPro" id="IPR025493">
    <property type="entry name" value="DUF4384"/>
</dbReference>
<proteinExistence type="predicted"/>
<dbReference type="Gene3D" id="3.10.28.20">
    <property type="entry name" value="Acetamidase/Formamidase-like domains"/>
    <property type="match status" value="1"/>
</dbReference>